<proteinExistence type="predicted"/>
<protein>
    <recommendedName>
        <fullName evidence="2">Type 4 fimbrial biogenesis protein PilX N-terminal domain-containing protein</fullName>
    </recommendedName>
</protein>
<evidence type="ECO:0000313" key="3">
    <source>
        <dbReference type="EMBL" id="MDA8482068.1"/>
    </source>
</evidence>
<dbReference type="RefSeq" id="WP_190826991.1">
    <property type="nucleotide sequence ID" value="NZ_JANEWF010000002.1"/>
</dbReference>
<dbReference type="Proteomes" id="UP001211689">
    <property type="component" value="Unassembled WGS sequence"/>
</dbReference>
<keyword evidence="1" id="KW-1133">Transmembrane helix</keyword>
<sequence>MTMSAARLYQQGATLVIGLIMLLMLTLLVGSAFTMSGASLKSVGNMQARDEALAAANIATEQVISSPFTDNPDDESIVVDINNDGATDYTVDIAQPVCISETELPVVEEGHESGVRAGVVAPDSQWSTVWELVATVTDPASGASTRVRSGVRVLLSESEKESVCP</sequence>
<feature type="transmembrane region" description="Helical" evidence="1">
    <location>
        <begin position="12"/>
        <end position="33"/>
    </location>
</feature>
<dbReference type="InterPro" id="IPR025746">
    <property type="entry name" value="PilX_N_dom"/>
</dbReference>
<dbReference type="Pfam" id="PF14341">
    <property type="entry name" value="PilX_N"/>
    <property type="match status" value="1"/>
</dbReference>
<keyword evidence="1" id="KW-0472">Membrane</keyword>
<keyword evidence="4" id="KW-1185">Reference proteome</keyword>
<evidence type="ECO:0000256" key="1">
    <source>
        <dbReference type="SAM" id="Phobius"/>
    </source>
</evidence>
<organism evidence="3 4">
    <name type="scientific">Metapseudomonas resinovorans</name>
    <name type="common">Pseudomonas resinovorans</name>
    <dbReference type="NCBI Taxonomy" id="53412"/>
    <lineage>
        <taxon>Bacteria</taxon>
        <taxon>Pseudomonadati</taxon>
        <taxon>Pseudomonadota</taxon>
        <taxon>Gammaproteobacteria</taxon>
        <taxon>Pseudomonadales</taxon>
        <taxon>Pseudomonadaceae</taxon>
        <taxon>Metapseudomonas</taxon>
    </lineage>
</organism>
<name>A0ABT4XZT7_METRE</name>
<comment type="caution">
    <text evidence="3">The sequence shown here is derived from an EMBL/GenBank/DDBJ whole genome shotgun (WGS) entry which is preliminary data.</text>
</comment>
<keyword evidence="1" id="KW-0812">Transmembrane</keyword>
<evidence type="ECO:0000259" key="2">
    <source>
        <dbReference type="Pfam" id="PF14341"/>
    </source>
</evidence>
<feature type="domain" description="Type 4 fimbrial biogenesis protein PilX N-terminal" evidence="2">
    <location>
        <begin position="11"/>
        <end position="56"/>
    </location>
</feature>
<evidence type="ECO:0000313" key="4">
    <source>
        <dbReference type="Proteomes" id="UP001211689"/>
    </source>
</evidence>
<reference evidence="3 4" key="1">
    <citation type="submission" date="2022-07" db="EMBL/GenBank/DDBJ databases">
        <title>Genome Analysis of Selected Gammaproteobacteria from Nigerian Food snails.</title>
        <authorList>
            <person name="Okafor A.C."/>
        </authorList>
    </citation>
    <scope>NUCLEOTIDE SEQUENCE [LARGE SCALE GENOMIC DNA]</scope>
    <source>
        <strain evidence="3 4">Awg 2</strain>
    </source>
</reference>
<dbReference type="EMBL" id="JANEWF010000002">
    <property type="protein sequence ID" value="MDA8482068.1"/>
    <property type="molecule type" value="Genomic_DNA"/>
</dbReference>
<gene>
    <name evidence="3" type="ORF">NNO07_03245</name>
</gene>
<accession>A0ABT4XZT7</accession>